<feature type="non-terminal residue" evidence="2">
    <location>
        <position position="1"/>
    </location>
</feature>
<dbReference type="Pfam" id="PF10545">
    <property type="entry name" value="MADF_DNA_bdg"/>
    <property type="match status" value="1"/>
</dbReference>
<sequence length="54" mass="6252">FQGATAKKTIMDDTRFIVEVEKHTVIYDPQHLLYKDLQAKEKAWEEVAVSLCVD</sequence>
<dbReference type="AlphaFoldDB" id="A0ABD0MUY3"/>
<feature type="domain" description="MADF" evidence="1">
    <location>
        <begin position="15"/>
        <end position="54"/>
    </location>
</feature>
<reference evidence="2 3" key="1">
    <citation type="submission" date="2024-05" db="EMBL/GenBank/DDBJ databases">
        <title>Genome sequencing and assembly of Indian major carp, Cirrhinus mrigala (Hamilton, 1822).</title>
        <authorList>
            <person name="Mohindra V."/>
            <person name="Chowdhury L.M."/>
            <person name="Lal K."/>
            <person name="Jena J.K."/>
        </authorList>
    </citation>
    <scope>NUCLEOTIDE SEQUENCE [LARGE SCALE GENOMIC DNA]</scope>
    <source>
        <strain evidence="2">CM1030</strain>
        <tissue evidence="2">Blood</tissue>
    </source>
</reference>
<dbReference type="EMBL" id="JAMKFB020000072">
    <property type="protein sequence ID" value="KAL0153833.1"/>
    <property type="molecule type" value="Genomic_DNA"/>
</dbReference>
<feature type="non-terminal residue" evidence="2">
    <location>
        <position position="54"/>
    </location>
</feature>
<name>A0ABD0MUY3_CIRMR</name>
<evidence type="ECO:0000313" key="3">
    <source>
        <dbReference type="Proteomes" id="UP001529510"/>
    </source>
</evidence>
<gene>
    <name evidence="2" type="ORF">M9458_050863</name>
</gene>
<protein>
    <recommendedName>
        <fullName evidence="1">MADF domain-containing protein</fullName>
    </recommendedName>
</protein>
<proteinExistence type="predicted"/>
<comment type="caution">
    <text evidence="2">The sequence shown here is derived from an EMBL/GenBank/DDBJ whole genome shotgun (WGS) entry which is preliminary data.</text>
</comment>
<keyword evidence="3" id="KW-1185">Reference proteome</keyword>
<evidence type="ECO:0000313" key="2">
    <source>
        <dbReference type="EMBL" id="KAL0153833.1"/>
    </source>
</evidence>
<organism evidence="2 3">
    <name type="scientific">Cirrhinus mrigala</name>
    <name type="common">Mrigala</name>
    <dbReference type="NCBI Taxonomy" id="683832"/>
    <lineage>
        <taxon>Eukaryota</taxon>
        <taxon>Metazoa</taxon>
        <taxon>Chordata</taxon>
        <taxon>Craniata</taxon>
        <taxon>Vertebrata</taxon>
        <taxon>Euteleostomi</taxon>
        <taxon>Actinopterygii</taxon>
        <taxon>Neopterygii</taxon>
        <taxon>Teleostei</taxon>
        <taxon>Ostariophysi</taxon>
        <taxon>Cypriniformes</taxon>
        <taxon>Cyprinidae</taxon>
        <taxon>Labeoninae</taxon>
        <taxon>Labeonini</taxon>
        <taxon>Cirrhinus</taxon>
    </lineage>
</organism>
<evidence type="ECO:0000259" key="1">
    <source>
        <dbReference type="PROSITE" id="PS51029"/>
    </source>
</evidence>
<dbReference type="InterPro" id="IPR006578">
    <property type="entry name" value="MADF-dom"/>
</dbReference>
<dbReference type="Proteomes" id="UP001529510">
    <property type="component" value="Unassembled WGS sequence"/>
</dbReference>
<accession>A0ABD0MUY3</accession>
<dbReference type="PROSITE" id="PS51029">
    <property type="entry name" value="MADF"/>
    <property type="match status" value="1"/>
</dbReference>